<sequence>MPSYLPRQSHPHILPAADLALRYPSRCRRSGSYCYYLVSLFLRRCLRLPHQHQRHLGLRFFRALHSSTSFHGIFPRSIGYIDQDILALVPSLPNIDTPTIAGSAVGAGIHSPSSAARDLPGPRLRRARGGRPSQTFRVYLIHTRLASSTCVITSRLACMLSHLHRIAIPPSPPPPSALPGRSSY</sequence>
<name>A0A371CXX2_9APHY</name>
<keyword evidence="2" id="KW-1185">Reference proteome</keyword>
<proteinExistence type="predicted"/>
<dbReference type="EMBL" id="KZ857441">
    <property type="protein sequence ID" value="RDX45111.1"/>
    <property type="molecule type" value="Genomic_DNA"/>
</dbReference>
<organism evidence="1 2">
    <name type="scientific">Lentinus brumalis</name>
    <dbReference type="NCBI Taxonomy" id="2498619"/>
    <lineage>
        <taxon>Eukaryota</taxon>
        <taxon>Fungi</taxon>
        <taxon>Dikarya</taxon>
        <taxon>Basidiomycota</taxon>
        <taxon>Agaricomycotina</taxon>
        <taxon>Agaricomycetes</taxon>
        <taxon>Polyporales</taxon>
        <taxon>Polyporaceae</taxon>
        <taxon>Lentinus</taxon>
    </lineage>
</organism>
<reference evidence="1 2" key="1">
    <citation type="journal article" date="2018" name="Biotechnol. Biofuels">
        <title>Integrative visual omics of the white-rot fungus Polyporus brumalis exposes the biotechnological potential of its oxidative enzymes for delignifying raw plant biomass.</title>
        <authorList>
            <person name="Miyauchi S."/>
            <person name="Rancon A."/>
            <person name="Drula E."/>
            <person name="Hage H."/>
            <person name="Chaduli D."/>
            <person name="Favel A."/>
            <person name="Grisel S."/>
            <person name="Henrissat B."/>
            <person name="Herpoel-Gimbert I."/>
            <person name="Ruiz-Duenas F.J."/>
            <person name="Chevret D."/>
            <person name="Hainaut M."/>
            <person name="Lin J."/>
            <person name="Wang M."/>
            <person name="Pangilinan J."/>
            <person name="Lipzen A."/>
            <person name="Lesage-Meessen L."/>
            <person name="Navarro D."/>
            <person name="Riley R."/>
            <person name="Grigoriev I.V."/>
            <person name="Zhou S."/>
            <person name="Raouche S."/>
            <person name="Rosso M.N."/>
        </authorList>
    </citation>
    <scope>NUCLEOTIDE SEQUENCE [LARGE SCALE GENOMIC DNA]</scope>
    <source>
        <strain evidence="1 2">BRFM 1820</strain>
    </source>
</reference>
<dbReference type="AlphaFoldDB" id="A0A371CXX2"/>
<protein>
    <submittedName>
        <fullName evidence="1">Uncharacterized protein</fullName>
    </submittedName>
</protein>
<dbReference type="Proteomes" id="UP000256964">
    <property type="component" value="Unassembled WGS sequence"/>
</dbReference>
<evidence type="ECO:0000313" key="2">
    <source>
        <dbReference type="Proteomes" id="UP000256964"/>
    </source>
</evidence>
<evidence type="ECO:0000313" key="1">
    <source>
        <dbReference type="EMBL" id="RDX45111.1"/>
    </source>
</evidence>
<gene>
    <name evidence="1" type="ORF">OH76DRAFT_1020761</name>
</gene>
<accession>A0A371CXX2</accession>